<keyword evidence="2" id="KW-1185">Reference proteome</keyword>
<dbReference type="EMBL" id="KL660234">
    <property type="protein sequence ID" value="KFA67200.1"/>
    <property type="molecule type" value="Genomic_DNA"/>
</dbReference>
<dbReference type="HOGENOM" id="CLU_2062989_0_0_1"/>
<dbReference type="AlphaFoldDB" id="A0A084QTB5"/>
<proteinExistence type="predicted"/>
<evidence type="ECO:0000313" key="2">
    <source>
        <dbReference type="Proteomes" id="UP000028524"/>
    </source>
</evidence>
<name>A0A084QTB5_STAC4</name>
<organism evidence="1 2">
    <name type="scientific">Stachybotrys chlorohalonatus (strain IBT 40285)</name>
    <dbReference type="NCBI Taxonomy" id="1283841"/>
    <lineage>
        <taxon>Eukaryota</taxon>
        <taxon>Fungi</taxon>
        <taxon>Dikarya</taxon>
        <taxon>Ascomycota</taxon>
        <taxon>Pezizomycotina</taxon>
        <taxon>Sordariomycetes</taxon>
        <taxon>Hypocreomycetidae</taxon>
        <taxon>Hypocreales</taxon>
        <taxon>Stachybotryaceae</taxon>
        <taxon>Stachybotrys</taxon>
    </lineage>
</organism>
<reference evidence="1 2" key="1">
    <citation type="journal article" date="2014" name="BMC Genomics">
        <title>Comparative genome sequencing reveals chemotype-specific gene clusters in the toxigenic black mold Stachybotrys.</title>
        <authorList>
            <person name="Semeiks J."/>
            <person name="Borek D."/>
            <person name="Otwinowski Z."/>
            <person name="Grishin N.V."/>
        </authorList>
    </citation>
    <scope>NUCLEOTIDE SEQUENCE [LARGE SCALE GENOMIC DNA]</scope>
    <source>
        <strain evidence="1 2">IBT 40285</strain>
    </source>
</reference>
<sequence>MMQRDREIYSQHTQRRIEAYTSKRQRGAIVKSNTEGHVITSISKGELLEKAFLEQLLNTLAQQGRQLSMTRNLMIKEPDDLDLQWRESKVAQEKGGKGLTFAARLEENQASQTYVDLKA</sequence>
<evidence type="ECO:0000313" key="1">
    <source>
        <dbReference type="EMBL" id="KFA67200.1"/>
    </source>
</evidence>
<accession>A0A084QTB5</accession>
<dbReference type="InParanoid" id="A0A084QTB5"/>
<dbReference type="Proteomes" id="UP000028524">
    <property type="component" value="Unassembled WGS sequence"/>
</dbReference>
<protein>
    <submittedName>
        <fullName evidence="1">Uncharacterized protein</fullName>
    </submittedName>
</protein>
<gene>
    <name evidence="1" type="ORF">S40285_10816</name>
</gene>